<accession>A0A9N8ES03</accession>
<evidence type="ECO:0000313" key="8">
    <source>
        <dbReference type="Proteomes" id="UP001153069"/>
    </source>
</evidence>
<evidence type="ECO:0000256" key="1">
    <source>
        <dbReference type="ARBA" id="ARBA00004141"/>
    </source>
</evidence>
<name>A0A9N8ES03_9STRA</name>
<evidence type="ECO:0000313" key="7">
    <source>
        <dbReference type="EMBL" id="CAB9525360.1"/>
    </source>
</evidence>
<evidence type="ECO:0000256" key="3">
    <source>
        <dbReference type="ARBA" id="ARBA00022989"/>
    </source>
</evidence>
<feature type="transmembrane region" description="Helical" evidence="5">
    <location>
        <begin position="50"/>
        <end position="72"/>
    </location>
</feature>
<evidence type="ECO:0000256" key="5">
    <source>
        <dbReference type="SAM" id="Phobius"/>
    </source>
</evidence>
<protein>
    <recommendedName>
        <fullName evidence="6">TLC domain-containing protein</fullName>
    </recommendedName>
</protein>
<organism evidence="7 8">
    <name type="scientific">Seminavis robusta</name>
    <dbReference type="NCBI Taxonomy" id="568900"/>
    <lineage>
        <taxon>Eukaryota</taxon>
        <taxon>Sar</taxon>
        <taxon>Stramenopiles</taxon>
        <taxon>Ochrophyta</taxon>
        <taxon>Bacillariophyta</taxon>
        <taxon>Bacillariophyceae</taxon>
        <taxon>Bacillariophycidae</taxon>
        <taxon>Naviculales</taxon>
        <taxon>Naviculaceae</taxon>
        <taxon>Seminavis</taxon>
    </lineage>
</organism>
<feature type="transmembrane region" description="Helical" evidence="5">
    <location>
        <begin position="202"/>
        <end position="223"/>
    </location>
</feature>
<sequence>MNGVMRLLSDLYEDPLILRLAGYLLVCQLVLTVFFKFVPLEGPWKQTALFSGKQVIVIGLMVYQTYLGFVYWSQEEYDYGVNPPLAVVEEDVKTSKWDGGTFMARLVLGTLLYDIPVGALTGSVDVMMHMHHFGMFTVASIAMGIWTQPHAPLYTRYCPFFFGVVELSSIPLTIVDIFHPKKQPEWFQFAQNHPIILQINEIARISFAILYILLRMVYFPRVITRQVVPEALAKLNNPQNEHYKIPILVGLIFSVLFTLLQLYWGENFYGNNQQIHQPRYSYTGIEESSTYYYEFNLLQSKYES</sequence>
<evidence type="ECO:0000259" key="6">
    <source>
        <dbReference type="Pfam" id="PF03798"/>
    </source>
</evidence>
<feature type="transmembrane region" description="Helical" evidence="5">
    <location>
        <begin position="20"/>
        <end position="38"/>
    </location>
</feature>
<dbReference type="EMBL" id="CAICTM010001664">
    <property type="protein sequence ID" value="CAB9525360.1"/>
    <property type="molecule type" value="Genomic_DNA"/>
</dbReference>
<dbReference type="AlphaFoldDB" id="A0A9N8ES03"/>
<keyword evidence="8" id="KW-1185">Reference proteome</keyword>
<keyword evidence="3 5" id="KW-1133">Transmembrane helix</keyword>
<dbReference type="OrthoDB" id="46603at2759"/>
<dbReference type="Proteomes" id="UP001153069">
    <property type="component" value="Unassembled WGS sequence"/>
</dbReference>
<keyword evidence="2 5" id="KW-0812">Transmembrane</keyword>
<feature type="domain" description="TLC" evidence="6">
    <location>
        <begin position="65"/>
        <end position="265"/>
    </location>
</feature>
<feature type="transmembrane region" description="Helical" evidence="5">
    <location>
        <begin position="160"/>
        <end position="178"/>
    </location>
</feature>
<evidence type="ECO:0000256" key="2">
    <source>
        <dbReference type="ARBA" id="ARBA00022692"/>
    </source>
</evidence>
<dbReference type="InterPro" id="IPR006634">
    <property type="entry name" value="TLC-dom"/>
</dbReference>
<dbReference type="Pfam" id="PF03798">
    <property type="entry name" value="TRAM_LAG1_CLN8"/>
    <property type="match status" value="1"/>
</dbReference>
<feature type="transmembrane region" description="Helical" evidence="5">
    <location>
        <begin position="132"/>
        <end position="148"/>
    </location>
</feature>
<comment type="subcellular location">
    <subcellularLocation>
        <location evidence="1">Membrane</location>
        <topology evidence="1">Multi-pass membrane protein</topology>
    </subcellularLocation>
</comment>
<proteinExistence type="predicted"/>
<gene>
    <name evidence="7" type="ORF">SEMRO_1666_G289700.1</name>
</gene>
<evidence type="ECO:0000256" key="4">
    <source>
        <dbReference type="ARBA" id="ARBA00023136"/>
    </source>
</evidence>
<comment type="caution">
    <text evidence="7">The sequence shown here is derived from an EMBL/GenBank/DDBJ whole genome shotgun (WGS) entry which is preliminary data.</text>
</comment>
<dbReference type="GO" id="GO:0016020">
    <property type="term" value="C:membrane"/>
    <property type="evidence" value="ECO:0007669"/>
    <property type="project" value="UniProtKB-SubCell"/>
</dbReference>
<keyword evidence="4 5" id="KW-0472">Membrane</keyword>
<feature type="transmembrane region" description="Helical" evidence="5">
    <location>
        <begin position="243"/>
        <end position="264"/>
    </location>
</feature>
<reference evidence="7" key="1">
    <citation type="submission" date="2020-06" db="EMBL/GenBank/DDBJ databases">
        <authorList>
            <consortium name="Plant Systems Biology data submission"/>
        </authorList>
    </citation>
    <scope>NUCLEOTIDE SEQUENCE</scope>
    <source>
        <strain evidence="7">D6</strain>
    </source>
</reference>